<comment type="caution">
    <text evidence="2">The sequence shown here is derived from an EMBL/GenBank/DDBJ whole genome shotgun (WGS) entry which is preliminary data.</text>
</comment>
<dbReference type="Gene3D" id="3.40.50.150">
    <property type="entry name" value="Vaccinia Virus protein VP39"/>
    <property type="match status" value="1"/>
</dbReference>
<reference evidence="2 3" key="1">
    <citation type="journal article" date="2013" name="Nature">
        <title>Anaerobic oxidation of methane coupled to nitrate reduction in a novel archaeal lineage.</title>
        <authorList>
            <person name="Haroon M.F."/>
            <person name="Hu S."/>
            <person name="Shi Y."/>
            <person name="Imelfort M."/>
            <person name="Keller J."/>
            <person name="Hugenholtz P."/>
            <person name="Yuan Z."/>
            <person name="Tyson G.W."/>
        </authorList>
    </citation>
    <scope>NUCLEOTIDE SEQUENCE [LARGE SCALE GENOMIC DNA]</scope>
    <source>
        <strain evidence="2 3">ANME-2d</strain>
    </source>
</reference>
<feature type="domain" description="Methyltransferase type 11" evidence="1">
    <location>
        <begin position="59"/>
        <end position="140"/>
    </location>
</feature>
<keyword evidence="3" id="KW-1185">Reference proteome</keyword>
<organism evidence="2 3">
    <name type="scientific">Candidatus Methanoperedens nitratireducens</name>
    <dbReference type="NCBI Taxonomy" id="1392998"/>
    <lineage>
        <taxon>Archaea</taxon>
        <taxon>Methanobacteriati</taxon>
        <taxon>Methanobacteriota</taxon>
        <taxon>Stenosarchaea group</taxon>
        <taxon>Methanomicrobia</taxon>
        <taxon>Methanosarcinales</taxon>
        <taxon>ANME-2 cluster</taxon>
        <taxon>Candidatus Methanoperedentaceae</taxon>
        <taxon>Candidatus Methanoperedens</taxon>
    </lineage>
</organism>
<accession>A0A062V057</accession>
<dbReference type="GO" id="GO:0008757">
    <property type="term" value="F:S-adenosylmethionine-dependent methyltransferase activity"/>
    <property type="evidence" value="ECO:0007669"/>
    <property type="project" value="InterPro"/>
</dbReference>
<dbReference type="InterPro" id="IPR013216">
    <property type="entry name" value="Methyltransf_11"/>
</dbReference>
<proteinExistence type="predicted"/>
<dbReference type="Pfam" id="PF08241">
    <property type="entry name" value="Methyltransf_11"/>
    <property type="match status" value="1"/>
</dbReference>
<dbReference type="OrthoDB" id="6027at2157"/>
<keyword evidence="2" id="KW-0808">Transferase</keyword>
<gene>
    <name evidence="2" type="ORF">ANME2D_02812</name>
</gene>
<sequence>MKKTDSIKDLQQYYPLFNEGYGTEYERFALNKFIPRMVNKYSISTVLEMPANGVMGIPGIKSLGFAKIGCDVTVSHPSQTFLDTARKVWDAFGLEAKFIKSCWIGSKFKDDSFDLVWNFCVYEHFDNPGEVIQEMLRVTHRYIFLEIQNALNIGFPVHRLYHFLKRDAWDHGNLDQMKLSSIREIVNKNNALIVETGATDMPPWPDINIRLKEMASKKNNDQRIDKNPADKLRPAAGLKDVSEVINEIRLFQKSSTKNEIVFHLFNLWHLLIESSTPAPLKKFYAHHPYVIAEKI</sequence>
<keyword evidence="2" id="KW-0830">Ubiquinone</keyword>
<dbReference type="InterPro" id="IPR029063">
    <property type="entry name" value="SAM-dependent_MTases_sf"/>
</dbReference>
<dbReference type="RefSeq" id="WP_048092689.1">
    <property type="nucleotide sequence ID" value="NZ_JMIY01000007.1"/>
</dbReference>
<evidence type="ECO:0000259" key="1">
    <source>
        <dbReference type="Pfam" id="PF08241"/>
    </source>
</evidence>
<keyword evidence="2" id="KW-0489">Methyltransferase</keyword>
<dbReference type="GO" id="GO:0032259">
    <property type="term" value="P:methylation"/>
    <property type="evidence" value="ECO:0007669"/>
    <property type="project" value="UniProtKB-KW"/>
</dbReference>
<evidence type="ECO:0000313" key="3">
    <source>
        <dbReference type="Proteomes" id="UP000027153"/>
    </source>
</evidence>
<dbReference type="EMBL" id="JMIY01000007">
    <property type="protein sequence ID" value="KCZ70787.1"/>
    <property type="molecule type" value="Genomic_DNA"/>
</dbReference>
<dbReference type="Proteomes" id="UP000027153">
    <property type="component" value="Unassembled WGS sequence"/>
</dbReference>
<dbReference type="SUPFAM" id="SSF53335">
    <property type="entry name" value="S-adenosyl-L-methionine-dependent methyltransferases"/>
    <property type="match status" value="1"/>
</dbReference>
<protein>
    <submittedName>
        <fullName evidence="2">Methylase involved in ubiquinone/menaquinone biosynthesis</fullName>
    </submittedName>
</protein>
<name>A0A062V057_9EURY</name>
<dbReference type="AlphaFoldDB" id="A0A062V057"/>
<evidence type="ECO:0000313" key="2">
    <source>
        <dbReference type="EMBL" id="KCZ70787.1"/>
    </source>
</evidence>